<evidence type="ECO:0000313" key="5">
    <source>
        <dbReference type="Proteomes" id="UP000288227"/>
    </source>
</evidence>
<evidence type="ECO:0000313" key="4">
    <source>
        <dbReference type="EMBL" id="GCC50929.1"/>
    </source>
</evidence>
<dbReference type="Proteomes" id="UP000288227">
    <property type="component" value="Unassembled WGS sequence"/>
</dbReference>
<gene>
    <name evidence="4" type="ORF">SanaruYs_11480</name>
</gene>
<evidence type="ECO:0000256" key="3">
    <source>
        <dbReference type="SAM" id="SignalP"/>
    </source>
</evidence>
<dbReference type="EMBL" id="BHXQ01000002">
    <property type="protein sequence ID" value="GCC50929.1"/>
    <property type="molecule type" value="Genomic_DNA"/>
</dbReference>
<reference evidence="4 5" key="1">
    <citation type="submission" date="2018-11" db="EMBL/GenBank/DDBJ databases">
        <title>Chryseotalea sanarue gen. nov., sp., nov., a member of the family Cytophagaceae, isolated from a brackish lake in Hamamatsu Japan.</title>
        <authorList>
            <person name="Maejima Y."/>
            <person name="Iino T."/>
            <person name="Muraguchi Y."/>
            <person name="Fukuda K."/>
            <person name="Ohkuma M."/>
            <person name="Moriuchi R."/>
            <person name="Dohra H."/>
            <person name="Kimbara K."/>
            <person name="Shintani M."/>
        </authorList>
    </citation>
    <scope>NUCLEOTIDE SEQUENCE [LARGE SCALE GENOMIC DNA]</scope>
    <source>
        <strain evidence="4 5">Ys</strain>
    </source>
</reference>
<dbReference type="InterPro" id="IPR011047">
    <property type="entry name" value="Quinoprotein_ADH-like_sf"/>
</dbReference>
<dbReference type="SUPFAM" id="SSF50998">
    <property type="entry name" value="Quinoprotein alcohol dehydrogenase-like"/>
    <property type="match status" value="1"/>
</dbReference>
<feature type="transmembrane region" description="Helical" evidence="2">
    <location>
        <begin position="806"/>
        <end position="826"/>
    </location>
</feature>
<feature type="transmembrane region" description="Helical" evidence="2">
    <location>
        <begin position="773"/>
        <end position="794"/>
    </location>
</feature>
<feature type="region of interest" description="Disordered" evidence="1">
    <location>
        <begin position="382"/>
        <end position="402"/>
    </location>
</feature>
<dbReference type="Gene3D" id="2.60.40.10">
    <property type="entry name" value="Immunoglobulins"/>
    <property type="match status" value="1"/>
</dbReference>
<evidence type="ECO:0000256" key="2">
    <source>
        <dbReference type="SAM" id="Phobius"/>
    </source>
</evidence>
<feature type="transmembrane region" description="Helical" evidence="2">
    <location>
        <begin position="832"/>
        <end position="852"/>
    </location>
</feature>
<feature type="signal peptide" evidence="3">
    <location>
        <begin position="1"/>
        <end position="19"/>
    </location>
</feature>
<protein>
    <recommendedName>
        <fullName evidence="6">Two component regulator three Y domain-containing protein</fullName>
    </recommendedName>
</protein>
<keyword evidence="2" id="KW-0472">Membrane</keyword>
<organism evidence="4 5">
    <name type="scientific">Chryseotalea sanaruensis</name>
    <dbReference type="NCBI Taxonomy" id="2482724"/>
    <lineage>
        <taxon>Bacteria</taxon>
        <taxon>Pseudomonadati</taxon>
        <taxon>Bacteroidota</taxon>
        <taxon>Cytophagia</taxon>
        <taxon>Cytophagales</taxon>
        <taxon>Chryseotaleaceae</taxon>
        <taxon>Chryseotalea</taxon>
    </lineage>
</organism>
<keyword evidence="5" id="KW-1185">Reference proteome</keyword>
<dbReference type="InterPro" id="IPR011110">
    <property type="entry name" value="Reg_prop"/>
</dbReference>
<sequence length="881" mass="99359">MKITLLLFILTLIGLPAFAQPGHYYISHYSQDTQAGALSFDMTQDTSGLMYFASRKGLTQFDGHNWRTIATPSIIYSLSMEDGQIFAGGEGVIGQVITATDYSLQLRPILSNPGHDYFESVSDKGVLYFITENELVSYQISDKKINRLKLPEGEEGFSNLFELSGKIYAATFSGNNYKVEGAGLVNTDLGSLKGVDLVLSFNNNYFVVTEDQKYYLANASTSLKEVVLKDAKYLQSGVVVSGAWVNDKLIALGTLNGGVVFINPQNGATEEIINYYSGLPDNEVFCMRRDSEGNVWVGHEYGFSCIAPELPFRSFNHYTGLSGNILCAKTFEDRVYVGTSVGLFTLVKEDQYMDEVYFIEKKGTVTKQVAIAVQEEEEEPAKRRGLFRSRKKKNEPEKENQPLVEEKTETVVAKIRQVRKILMGSTFSFKKVEGIQTKIEKLVDHKGTLYASGLSGLFEIEDLKGKQLVQEPVEVIASSDKYGIVGETYRGRVFSWTEAGESTLIEDIHDDISSFVEDAKGTLWITGSKTLYSLEENKTLKTYAFTNPALDHSESIRYDDAMVLVNTNGFYTVNGGAVRVIDSLGKPSQFFATGDNLWYRYKEMWRCLGSFEDNQNLEYLNVFAELRYIDAEEGTDALWVVTKDNELFRFYSNKSLEQATTYPFLIRSIRNQQSYFPVNLPFYKLEQDGGQLNVEIVQATFGSQLGAQYRYSLEGSDAEGGWSDWTSNNVFNFPYLALGNYTLKFQTRDALGRISELESIRVRINPPFWKTPWFYAMEFAVFSVLVVLSMRLQALNNRYRLIAQMLSMLTIVLLITLIQAAVGTYFVTTSPVMDFGLQVGIAFLVLPVEMFLRKVMFSTSEKNKLYQIINPTIRKPTTVDK</sequence>
<keyword evidence="2" id="KW-1133">Transmembrane helix</keyword>
<feature type="compositionally biased region" description="Basic residues" evidence="1">
    <location>
        <begin position="383"/>
        <end position="393"/>
    </location>
</feature>
<dbReference type="Pfam" id="PF07494">
    <property type="entry name" value="Reg_prop"/>
    <property type="match status" value="1"/>
</dbReference>
<keyword evidence="3" id="KW-0732">Signal</keyword>
<proteinExistence type="predicted"/>
<dbReference type="InterPro" id="IPR015943">
    <property type="entry name" value="WD40/YVTN_repeat-like_dom_sf"/>
</dbReference>
<dbReference type="InterPro" id="IPR013783">
    <property type="entry name" value="Ig-like_fold"/>
</dbReference>
<evidence type="ECO:0000256" key="1">
    <source>
        <dbReference type="SAM" id="MobiDB-lite"/>
    </source>
</evidence>
<dbReference type="RefSeq" id="WP_127121581.1">
    <property type="nucleotide sequence ID" value="NZ_BHXQ01000002.1"/>
</dbReference>
<accession>A0A401U7R0</accession>
<feature type="chain" id="PRO_5019532961" description="Two component regulator three Y domain-containing protein" evidence="3">
    <location>
        <begin position="20"/>
        <end position="881"/>
    </location>
</feature>
<keyword evidence="2" id="KW-0812">Transmembrane</keyword>
<dbReference type="AlphaFoldDB" id="A0A401U7R0"/>
<dbReference type="OrthoDB" id="9806995at2"/>
<name>A0A401U7R0_9BACT</name>
<evidence type="ECO:0008006" key="6">
    <source>
        <dbReference type="Google" id="ProtNLM"/>
    </source>
</evidence>
<dbReference type="Gene3D" id="2.130.10.10">
    <property type="entry name" value="YVTN repeat-like/Quinoprotein amine dehydrogenase"/>
    <property type="match status" value="2"/>
</dbReference>
<comment type="caution">
    <text evidence="4">The sequence shown here is derived from an EMBL/GenBank/DDBJ whole genome shotgun (WGS) entry which is preliminary data.</text>
</comment>